<comment type="caution">
    <text evidence="9">The sequence shown here is derived from an EMBL/GenBank/DDBJ whole genome shotgun (WGS) entry which is preliminary data.</text>
</comment>
<feature type="transmembrane region" description="Helical" evidence="8">
    <location>
        <begin position="144"/>
        <end position="164"/>
    </location>
</feature>
<reference evidence="9 10" key="1">
    <citation type="submission" date="2019-03" db="EMBL/GenBank/DDBJ databases">
        <title>Genomic Encyclopedia of Type Strains, Phase IV (KMG-IV): sequencing the most valuable type-strain genomes for metagenomic binning, comparative biology and taxonomic classification.</title>
        <authorList>
            <person name="Goeker M."/>
        </authorList>
    </citation>
    <scope>NUCLEOTIDE SEQUENCE [LARGE SCALE GENOMIC DNA]</scope>
    <source>
        <strain evidence="9 10">DSM 28679</strain>
    </source>
</reference>
<accession>A0A4R6TX79</accession>
<gene>
    <name evidence="9" type="ORF">DFQ45_11211</name>
</gene>
<evidence type="ECO:0000256" key="7">
    <source>
        <dbReference type="ARBA" id="ARBA00023136"/>
    </source>
</evidence>
<dbReference type="GO" id="GO:0005886">
    <property type="term" value="C:plasma membrane"/>
    <property type="evidence" value="ECO:0007669"/>
    <property type="project" value="UniProtKB-SubCell"/>
</dbReference>
<feature type="transmembrane region" description="Helical" evidence="8">
    <location>
        <begin position="443"/>
        <end position="462"/>
    </location>
</feature>
<dbReference type="NCBIfam" id="NF007399">
    <property type="entry name" value="PRK09928.1"/>
    <property type="match status" value="1"/>
</dbReference>
<comment type="similarity">
    <text evidence="2">Belongs to the BCCT transporter (TC 2.A.15) family.</text>
</comment>
<dbReference type="AlphaFoldDB" id="A0A4R6TX79"/>
<dbReference type="OrthoDB" id="9775735at2"/>
<dbReference type="NCBIfam" id="TIGR00842">
    <property type="entry name" value="bcct"/>
    <property type="match status" value="1"/>
</dbReference>
<evidence type="ECO:0000313" key="9">
    <source>
        <dbReference type="EMBL" id="TDQ36465.1"/>
    </source>
</evidence>
<dbReference type="PANTHER" id="PTHR30047:SF7">
    <property type="entry name" value="HIGH-AFFINITY CHOLINE TRANSPORT PROTEIN"/>
    <property type="match status" value="1"/>
</dbReference>
<dbReference type="InterPro" id="IPR000060">
    <property type="entry name" value="BCCT_transptr"/>
</dbReference>
<dbReference type="Pfam" id="PF02028">
    <property type="entry name" value="BCCT"/>
    <property type="match status" value="1"/>
</dbReference>
<dbReference type="PROSITE" id="PS01303">
    <property type="entry name" value="BCCT"/>
    <property type="match status" value="1"/>
</dbReference>
<feature type="transmembrane region" description="Helical" evidence="8">
    <location>
        <begin position="348"/>
        <end position="371"/>
    </location>
</feature>
<feature type="transmembrane region" description="Helical" evidence="8">
    <location>
        <begin position="230"/>
        <end position="251"/>
    </location>
</feature>
<dbReference type="RefSeq" id="WP_133539731.1">
    <property type="nucleotide sequence ID" value="NZ_SNYK01000012.1"/>
</dbReference>
<evidence type="ECO:0000256" key="5">
    <source>
        <dbReference type="ARBA" id="ARBA00022692"/>
    </source>
</evidence>
<keyword evidence="10" id="KW-1185">Reference proteome</keyword>
<dbReference type="Proteomes" id="UP000294575">
    <property type="component" value="Unassembled WGS sequence"/>
</dbReference>
<dbReference type="EMBL" id="SNYK01000012">
    <property type="protein sequence ID" value="TDQ36465.1"/>
    <property type="molecule type" value="Genomic_DNA"/>
</dbReference>
<sequence length="655" mass="72887">MQTPTQRSGTINPPVFYISAAIIITLVIFASAAPDVAQTAFGAVQGWIMENVSWFYVLTVALILMGIAFMAMSRYGDIKLGPDHSTPDYKNSSWFAMLFSTGMGIGLMFFGVAEPVMHFLTPPVGEPGTVEAAKEAMKLTFFHWGLHAWAIYAIVALVLAFFCYRHGLPLTLRSALYPLIGERIYGPIGHAIDIFAIIGTVFGIATSLGFGVLQINSGFNYLFDLPVNETIQVILIVVATALATLSVASGLDRGIKILSEITLVLAVILMLLVLAFGPTAFLFKSFVQNTGSYLSEIVSKTFNLYAYEPTDWIGGWTLFYWGWWISWSPFVGMFIARISRGRTIRQFITGVLLVPTGFTLAWMTVFGNTAIDMILNRDMVELAETVSADSSLALFNFLEHFPLSSVLSLVAVAMVFLFFVTSADSGSLVIDMLASGGQINTPVWQRIFWTSSTGIVAIALLLSGGLTALQTVTIASALPFSAVLLASMWGLLRALHIDSTKRMLLQQSTASRSSNVSWQRRLRNMVSFPRRAHVNRFLDEVVKPAAEEIAIELRKQGLEVEVREGKENRVQFEVQHNAEVNFLYEVRPRAYLRPDFSCQDDDEACELERKYFRAEVHLLEGGQDYDIMGWTKDEVIEDILSQYDQHMHFLHVVRE</sequence>
<dbReference type="InterPro" id="IPR018093">
    <property type="entry name" value="BCCT_CS"/>
</dbReference>
<organism evidence="9 10">
    <name type="scientific">Thiopseudomonas denitrificans</name>
    <dbReference type="NCBI Taxonomy" id="1501432"/>
    <lineage>
        <taxon>Bacteria</taxon>
        <taxon>Pseudomonadati</taxon>
        <taxon>Pseudomonadota</taxon>
        <taxon>Gammaproteobacteria</taxon>
        <taxon>Pseudomonadales</taxon>
        <taxon>Pseudomonadaceae</taxon>
        <taxon>Thiopseudomonas</taxon>
    </lineage>
</organism>
<feature type="transmembrane region" description="Helical" evidence="8">
    <location>
        <begin position="401"/>
        <end position="422"/>
    </location>
</feature>
<evidence type="ECO:0000256" key="8">
    <source>
        <dbReference type="SAM" id="Phobius"/>
    </source>
</evidence>
<keyword evidence="5 8" id="KW-0812">Transmembrane</keyword>
<feature type="transmembrane region" description="Helical" evidence="8">
    <location>
        <begin position="53"/>
        <end position="72"/>
    </location>
</feature>
<dbReference type="GO" id="GO:0022857">
    <property type="term" value="F:transmembrane transporter activity"/>
    <property type="evidence" value="ECO:0007669"/>
    <property type="project" value="InterPro"/>
</dbReference>
<proteinExistence type="inferred from homology"/>
<protein>
    <submittedName>
        <fullName evidence="9">Choline/glycine/proline betaine transport protein</fullName>
    </submittedName>
</protein>
<evidence type="ECO:0000256" key="2">
    <source>
        <dbReference type="ARBA" id="ARBA00005658"/>
    </source>
</evidence>
<feature type="transmembrane region" description="Helical" evidence="8">
    <location>
        <begin position="468"/>
        <end position="492"/>
    </location>
</feature>
<evidence type="ECO:0000313" key="10">
    <source>
        <dbReference type="Proteomes" id="UP000294575"/>
    </source>
</evidence>
<evidence type="ECO:0000256" key="1">
    <source>
        <dbReference type="ARBA" id="ARBA00004651"/>
    </source>
</evidence>
<name>A0A4R6TX79_9GAMM</name>
<evidence type="ECO:0000256" key="3">
    <source>
        <dbReference type="ARBA" id="ARBA00022448"/>
    </source>
</evidence>
<evidence type="ECO:0000256" key="4">
    <source>
        <dbReference type="ARBA" id="ARBA00022475"/>
    </source>
</evidence>
<dbReference type="PANTHER" id="PTHR30047">
    <property type="entry name" value="HIGH-AFFINITY CHOLINE TRANSPORT PROTEIN-RELATED"/>
    <property type="match status" value="1"/>
</dbReference>
<feature type="transmembrane region" description="Helical" evidence="8">
    <location>
        <begin position="93"/>
        <end position="113"/>
    </location>
</feature>
<feature type="transmembrane region" description="Helical" evidence="8">
    <location>
        <begin position="15"/>
        <end position="33"/>
    </location>
</feature>
<feature type="transmembrane region" description="Helical" evidence="8">
    <location>
        <begin position="263"/>
        <end position="283"/>
    </location>
</feature>
<comment type="subcellular location">
    <subcellularLocation>
        <location evidence="1">Cell membrane</location>
        <topology evidence="1">Multi-pass membrane protein</topology>
    </subcellularLocation>
</comment>
<keyword evidence="4" id="KW-1003">Cell membrane</keyword>
<keyword evidence="3" id="KW-0813">Transport</keyword>
<feature type="transmembrane region" description="Helical" evidence="8">
    <location>
        <begin position="318"/>
        <end position="336"/>
    </location>
</feature>
<feature type="transmembrane region" description="Helical" evidence="8">
    <location>
        <begin position="184"/>
        <end position="210"/>
    </location>
</feature>
<keyword evidence="6 8" id="KW-1133">Transmembrane helix</keyword>
<evidence type="ECO:0000256" key="6">
    <source>
        <dbReference type="ARBA" id="ARBA00022989"/>
    </source>
</evidence>
<keyword evidence="7 8" id="KW-0472">Membrane</keyword>